<protein>
    <submittedName>
        <fullName evidence="1">Uncharacterized protein</fullName>
    </submittedName>
</protein>
<gene>
    <name evidence="1" type="ORF">FEM48_Zijuj08G0121800</name>
</gene>
<dbReference type="Gene3D" id="3.40.50.1240">
    <property type="entry name" value="Phosphoglycerate mutase-like"/>
    <property type="match status" value="1"/>
</dbReference>
<sequence>MLRCYASTLSLSPQLFLTGDAMSGQSIKVWDLYNVLGPPSPPPPPQMIFNANNAVEWEVPRGHIDPNGKLQARAISIFLNSLGVRFNLLYSSPLDRALSMAVLVCQLAEEGRGH</sequence>
<evidence type="ECO:0000313" key="1">
    <source>
        <dbReference type="EMBL" id="KAH7520226.1"/>
    </source>
</evidence>
<accession>A0A978UZ10</accession>
<comment type="caution">
    <text evidence="1">The sequence shown here is derived from an EMBL/GenBank/DDBJ whole genome shotgun (WGS) entry which is preliminary data.</text>
</comment>
<evidence type="ECO:0000313" key="2">
    <source>
        <dbReference type="Proteomes" id="UP000813462"/>
    </source>
</evidence>
<dbReference type="InterPro" id="IPR029033">
    <property type="entry name" value="His_PPase_superfam"/>
</dbReference>
<dbReference type="EMBL" id="JAEACU010000008">
    <property type="protein sequence ID" value="KAH7520226.1"/>
    <property type="molecule type" value="Genomic_DNA"/>
</dbReference>
<dbReference type="PANTHER" id="PTHR47927:SF2">
    <property type="entry name" value="PHOSPHOGLYCERATE MUTASE FAMILY PROTEIN"/>
    <property type="match status" value="1"/>
</dbReference>
<dbReference type="SUPFAM" id="SSF53254">
    <property type="entry name" value="Phosphoglycerate mutase-like"/>
    <property type="match status" value="1"/>
</dbReference>
<organism evidence="1 2">
    <name type="scientific">Ziziphus jujuba var. spinosa</name>
    <dbReference type="NCBI Taxonomy" id="714518"/>
    <lineage>
        <taxon>Eukaryota</taxon>
        <taxon>Viridiplantae</taxon>
        <taxon>Streptophyta</taxon>
        <taxon>Embryophyta</taxon>
        <taxon>Tracheophyta</taxon>
        <taxon>Spermatophyta</taxon>
        <taxon>Magnoliopsida</taxon>
        <taxon>eudicotyledons</taxon>
        <taxon>Gunneridae</taxon>
        <taxon>Pentapetalae</taxon>
        <taxon>rosids</taxon>
        <taxon>fabids</taxon>
        <taxon>Rosales</taxon>
        <taxon>Rhamnaceae</taxon>
        <taxon>Paliureae</taxon>
        <taxon>Ziziphus</taxon>
    </lineage>
</organism>
<dbReference type="PANTHER" id="PTHR47927">
    <property type="entry name" value="PUTATIVE-RELATED"/>
    <property type="match status" value="1"/>
</dbReference>
<dbReference type="AlphaFoldDB" id="A0A978UZ10"/>
<dbReference type="Proteomes" id="UP000813462">
    <property type="component" value="Unassembled WGS sequence"/>
</dbReference>
<proteinExistence type="predicted"/>
<reference evidence="1" key="1">
    <citation type="journal article" date="2021" name="Front. Plant Sci.">
        <title>Chromosome-Scale Genome Assembly for Chinese Sour Jujube and Insights Into Its Genome Evolution and Domestication Signature.</title>
        <authorList>
            <person name="Shen L.-Y."/>
            <person name="Luo H."/>
            <person name="Wang X.-L."/>
            <person name="Wang X.-M."/>
            <person name="Qiu X.-J."/>
            <person name="Liu H."/>
            <person name="Zhou S.-S."/>
            <person name="Jia K.-H."/>
            <person name="Nie S."/>
            <person name="Bao Y.-T."/>
            <person name="Zhang R.-G."/>
            <person name="Yun Q.-Z."/>
            <person name="Chai Y.-H."/>
            <person name="Lu J.-Y."/>
            <person name="Li Y."/>
            <person name="Zhao S.-W."/>
            <person name="Mao J.-F."/>
            <person name="Jia S.-G."/>
            <person name="Mao Y.-M."/>
        </authorList>
    </citation>
    <scope>NUCLEOTIDE SEQUENCE</scope>
    <source>
        <strain evidence="1">AT0</strain>
        <tissue evidence="1">Leaf</tissue>
    </source>
</reference>
<name>A0A978UZ10_ZIZJJ</name>